<dbReference type="Proteomes" id="UP000694548">
    <property type="component" value="Chromosome sgr10"/>
</dbReference>
<accession>A0A8C6VVK8</accession>
<dbReference type="AlphaFoldDB" id="A0A8C6VVK8"/>
<keyword evidence="3" id="KW-1185">Reference proteome</keyword>
<dbReference type="PANTHER" id="PTHR15249:SF0">
    <property type="entry name" value="TRAF FAMILY MEMBER-ASSOCIATED NF-KAPPA-B ACTIVATOR"/>
    <property type="match status" value="1"/>
</dbReference>
<dbReference type="PANTHER" id="PTHR15249">
    <property type="entry name" value="TRAF FAMILY MEMBER-ASSOCIATED NF-KAPPA-B ACTIVATOR"/>
    <property type="match status" value="1"/>
</dbReference>
<dbReference type="GO" id="GO:0043124">
    <property type="term" value="P:negative regulation of canonical NF-kappaB signal transduction"/>
    <property type="evidence" value="ECO:0007669"/>
    <property type="project" value="InterPro"/>
</dbReference>
<dbReference type="InterPro" id="IPR039669">
    <property type="entry name" value="TANK"/>
</dbReference>
<evidence type="ECO:0000313" key="3">
    <source>
        <dbReference type="Proteomes" id="UP000694548"/>
    </source>
</evidence>
<evidence type="ECO:0000256" key="1">
    <source>
        <dbReference type="SAM" id="MobiDB-lite"/>
    </source>
</evidence>
<feature type="compositionally biased region" description="Polar residues" evidence="1">
    <location>
        <begin position="12"/>
        <end position="25"/>
    </location>
</feature>
<proteinExistence type="predicted"/>
<sequence>MTSTGEAREKSVTFSRRSGRLQNHTAPIEDRSPGGMEEAYNQLYQQFLSLRSLCLKQAALLHQLTTALQKQQGAPVLIGEVSDLISIPVRCSHELPPSLHEKSQLLKAAEQCRVDHPYRKVGTVSSLLAEDMSKLSMDTPSQVFMLTSDPSRYLGASSIKLKSDENPPVEDKAQRTARMPMTGCSYQVDDLLNQAGAAMMSDVVLHSHVCEFCQAVFPGDSTTSGEFLRHLHTHIT</sequence>
<reference evidence="2" key="2">
    <citation type="submission" date="2025-08" db="UniProtKB">
        <authorList>
            <consortium name="Ensembl"/>
        </authorList>
    </citation>
    <scope>IDENTIFICATION</scope>
</reference>
<reference evidence="2" key="3">
    <citation type="submission" date="2025-09" db="UniProtKB">
        <authorList>
            <consortium name="Ensembl"/>
        </authorList>
    </citation>
    <scope>IDENTIFICATION</scope>
</reference>
<gene>
    <name evidence="2" type="primary">zgc:113184</name>
</gene>
<evidence type="ECO:0000313" key="2">
    <source>
        <dbReference type="Ensembl" id="ENSNFUP00015043130.1"/>
    </source>
</evidence>
<dbReference type="GeneTree" id="ENSGT00670000099474"/>
<protein>
    <recommendedName>
        <fullName evidence="4">TRAF family member-associated NFKB activator</fullName>
    </recommendedName>
</protein>
<dbReference type="Ensembl" id="ENSNFUT00015045024.1">
    <property type="protein sequence ID" value="ENSNFUP00015043130.1"/>
    <property type="gene ID" value="ENSNFUG00015020644.1"/>
</dbReference>
<feature type="compositionally biased region" description="Basic and acidic residues" evidence="1">
    <location>
        <begin position="1"/>
        <end position="11"/>
    </location>
</feature>
<feature type="region of interest" description="Disordered" evidence="1">
    <location>
        <begin position="1"/>
        <end position="34"/>
    </location>
</feature>
<reference evidence="2" key="1">
    <citation type="submission" date="2014-08" db="EMBL/GenBank/DDBJ databases">
        <authorList>
            <person name="Senf B."/>
            <person name="Petzold A."/>
            <person name="Downie B.R."/>
            <person name="Koch P."/>
            <person name="Platzer M."/>
        </authorList>
    </citation>
    <scope>NUCLEOTIDE SEQUENCE [LARGE SCALE GENOMIC DNA]</scope>
    <source>
        <strain evidence="2">GRZ</strain>
    </source>
</reference>
<name>A0A8C6VVK8_NOTFU</name>
<organism evidence="2 3">
    <name type="scientific">Nothobranchius furzeri</name>
    <name type="common">Turquoise killifish</name>
    <dbReference type="NCBI Taxonomy" id="105023"/>
    <lineage>
        <taxon>Eukaryota</taxon>
        <taxon>Metazoa</taxon>
        <taxon>Chordata</taxon>
        <taxon>Craniata</taxon>
        <taxon>Vertebrata</taxon>
        <taxon>Euteleostomi</taxon>
        <taxon>Actinopterygii</taxon>
        <taxon>Neopterygii</taxon>
        <taxon>Teleostei</taxon>
        <taxon>Neoteleostei</taxon>
        <taxon>Acanthomorphata</taxon>
        <taxon>Ovalentaria</taxon>
        <taxon>Atherinomorphae</taxon>
        <taxon>Cyprinodontiformes</taxon>
        <taxon>Nothobranchiidae</taxon>
        <taxon>Nothobranchius</taxon>
    </lineage>
</organism>
<evidence type="ECO:0008006" key="4">
    <source>
        <dbReference type="Google" id="ProtNLM"/>
    </source>
</evidence>